<accession>A0A6L8K3C7</accession>
<sequence length="186" mass="19220">MNKMLRLIVVLLLGLSAGMAQAVNNYTFSYTWSNGDVITGGFSGNASGNLINDLTHISFSLNGVAVTGLIGSAGDEYGLSPAIASFDGRQNKLVFYNSDYSSFFISADAGPVYGPPGTNFFGVKVQGVGDACDNYTGDAGPGFVCKGSIGPTMRWTVSAVPEPSTALMLLGGLAGLGALARRRARS</sequence>
<protein>
    <submittedName>
        <fullName evidence="4">PEP-CTERM sorting domain-containing protein</fullName>
    </submittedName>
</protein>
<dbReference type="Pfam" id="PF07589">
    <property type="entry name" value="PEP-CTERM"/>
    <property type="match status" value="1"/>
</dbReference>
<feature type="domain" description="Ice-binding protein C-terminal" evidence="3">
    <location>
        <begin position="159"/>
        <end position="183"/>
    </location>
</feature>
<dbReference type="EMBL" id="WWCN01000003">
    <property type="protein sequence ID" value="MYM21946.1"/>
    <property type="molecule type" value="Genomic_DNA"/>
</dbReference>
<gene>
    <name evidence="4" type="ORF">GTP46_04700</name>
</gene>
<keyword evidence="1" id="KW-0812">Transmembrane</keyword>
<proteinExistence type="predicted"/>
<keyword evidence="2" id="KW-0732">Signal</keyword>
<comment type="caution">
    <text evidence="4">The sequence shown here is derived from an EMBL/GenBank/DDBJ whole genome shotgun (WGS) entry which is preliminary data.</text>
</comment>
<dbReference type="AlphaFoldDB" id="A0A6L8K3C7"/>
<keyword evidence="1" id="KW-0472">Membrane</keyword>
<feature type="signal peptide" evidence="2">
    <location>
        <begin position="1"/>
        <end position="22"/>
    </location>
</feature>
<keyword evidence="1" id="KW-1133">Transmembrane helix</keyword>
<dbReference type="Proteomes" id="UP000479335">
    <property type="component" value="Unassembled WGS sequence"/>
</dbReference>
<feature type="chain" id="PRO_5027030553" evidence="2">
    <location>
        <begin position="23"/>
        <end position="186"/>
    </location>
</feature>
<evidence type="ECO:0000256" key="2">
    <source>
        <dbReference type="SAM" id="SignalP"/>
    </source>
</evidence>
<reference evidence="4 5" key="1">
    <citation type="submission" date="2019-12" db="EMBL/GenBank/DDBJ databases">
        <title>Novel species isolated from a subtropical stream in China.</title>
        <authorList>
            <person name="Lu H."/>
        </authorList>
    </citation>
    <scope>NUCLEOTIDE SEQUENCE [LARGE SCALE GENOMIC DNA]</scope>
    <source>
        <strain evidence="4 5">FT135W</strain>
    </source>
</reference>
<evidence type="ECO:0000313" key="4">
    <source>
        <dbReference type="EMBL" id="MYM21946.1"/>
    </source>
</evidence>
<evidence type="ECO:0000259" key="3">
    <source>
        <dbReference type="Pfam" id="PF07589"/>
    </source>
</evidence>
<organism evidence="4 5">
    <name type="scientific">Duganella flavida</name>
    <dbReference type="NCBI Taxonomy" id="2692175"/>
    <lineage>
        <taxon>Bacteria</taxon>
        <taxon>Pseudomonadati</taxon>
        <taxon>Pseudomonadota</taxon>
        <taxon>Betaproteobacteria</taxon>
        <taxon>Burkholderiales</taxon>
        <taxon>Oxalobacteraceae</taxon>
        <taxon>Telluria group</taxon>
        <taxon>Duganella</taxon>
    </lineage>
</organism>
<evidence type="ECO:0000313" key="5">
    <source>
        <dbReference type="Proteomes" id="UP000479335"/>
    </source>
</evidence>
<dbReference type="InterPro" id="IPR013424">
    <property type="entry name" value="Ice-binding_C"/>
</dbReference>
<keyword evidence="5" id="KW-1185">Reference proteome</keyword>
<dbReference type="NCBIfam" id="TIGR02595">
    <property type="entry name" value="PEP_CTERM"/>
    <property type="match status" value="1"/>
</dbReference>
<feature type="transmembrane region" description="Helical" evidence="1">
    <location>
        <begin position="163"/>
        <end position="180"/>
    </location>
</feature>
<evidence type="ECO:0000256" key="1">
    <source>
        <dbReference type="SAM" id="Phobius"/>
    </source>
</evidence>
<name>A0A6L8K3C7_9BURK</name>
<dbReference type="RefSeq" id="WP_161005476.1">
    <property type="nucleotide sequence ID" value="NZ_WWCN01000003.1"/>
</dbReference>